<dbReference type="Proteomes" id="UP001489004">
    <property type="component" value="Unassembled WGS sequence"/>
</dbReference>
<dbReference type="EMBL" id="JALJOR010000001">
    <property type="protein sequence ID" value="KAK9829184.1"/>
    <property type="molecule type" value="Genomic_DNA"/>
</dbReference>
<reference evidence="1 2" key="1">
    <citation type="journal article" date="2024" name="Nat. Commun.">
        <title>Phylogenomics reveals the evolutionary origins of lichenization in chlorophyte algae.</title>
        <authorList>
            <person name="Puginier C."/>
            <person name="Libourel C."/>
            <person name="Otte J."/>
            <person name="Skaloud P."/>
            <person name="Haon M."/>
            <person name="Grisel S."/>
            <person name="Petersen M."/>
            <person name="Berrin J.G."/>
            <person name="Delaux P.M."/>
            <person name="Dal Grande F."/>
            <person name="Keller J."/>
        </authorList>
    </citation>
    <scope>NUCLEOTIDE SEQUENCE [LARGE SCALE GENOMIC DNA]</scope>
    <source>
        <strain evidence="1 2">SAG 2043</strain>
    </source>
</reference>
<proteinExistence type="predicted"/>
<name>A0AAW1R615_9CHLO</name>
<gene>
    <name evidence="1" type="ORF">WJX72_004367</name>
</gene>
<sequence>MQGFLHAGGAASHCGLRQLEVVDNQLPHWGDRNRLDWSGRGLAATALQNMRQVLSWDVQQWQSPGVTVQLQRDGETLEVLPLWVAVHHDPDKKTAKLYESIMPLHSGIVDLLGEALAPMYEADDLTFTDCDQRHGHWFNYHIGVVGDVAPEEEDVLWPNQVIHRERTMYNVRNGRDLAKFLADPVKEDIASHLMNLRRLQEDRRYSPGWCLIMLQSRWGKTALEQHGITMHLPG</sequence>
<evidence type="ECO:0000313" key="2">
    <source>
        <dbReference type="Proteomes" id="UP001489004"/>
    </source>
</evidence>
<comment type="caution">
    <text evidence="1">The sequence shown here is derived from an EMBL/GenBank/DDBJ whole genome shotgun (WGS) entry which is preliminary data.</text>
</comment>
<evidence type="ECO:0000313" key="1">
    <source>
        <dbReference type="EMBL" id="KAK9829184.1"/>
    </source>
</evidence>
<organism evidence="1 2">
    <name type="scientific">[Myrmecia] bisecta</name>
    <dbReference type="NCBI Taxonomy" id="41462"/>
    <lineage>
        <taxon>Eukaryota</taxon>
        <taxon>Viridiplantae</taxon>
        <taxon>Chlorophyta</taxon>
        <taxon>core chlorophytes</taxon>
        <taxon>Trebouxiophyceae</taxon>
        <taxon>Trebouxiales</taxon>
        <taxon>Trebouxiaceae</taxon>
        <taxon>Myrmecia</taxon>
    </lineage>
</organism>
<dbReference type="AlphaFoldDB" id="A0AAW1R615"/>
<protein>
    <submittedName>
        <fullName evidence="1">Uncharacterized protein</fullName>
    </submittedName>
</protein>
<keyword evidence="2" id="KW-1185">Reference proteome</keyword>
<accession>A0AAW1R615</accession>